<evidence type="ECO:0000256" key="5">
    <source>
        <dbReference type="ARBA" id="ARBA00023136"/>
    </source>
</evidence>
<feature type="transmembrane region" description="Helical" evidence="6">
    <location>
        <begin position="185"/>
        <end position="208"/>
    </location>
</feature>
<comment type="caution">
    <text evidence="7">The sequence shown here is derived from an EMBL/GenBank/DDBJ whole genome shotgun (WGS) entry which is preliminary data.</text>
</comment>
<evidence type="ECO:0000313" key="8">
    <source>
        <dbReference type="Proteomes" id="UP000005551"/>
    </source>
</evidence>
<evidence type="ECO:0000256" key="1">
    <source>
        <dbReference type="ARBA" id="ARBA00004651"/>
    </source>
</evidence>
<comment type="subcellular location">
    <subcellularLocation>
        <location evidence="1">Cell membrane</location>
        <topology evidence="1">Multi-pass membrane protein</topology>
    </subcellularLocation>
</comment>
<accession>I5CAQ7</accession>
<dbReference type="STRING" id="1189621.A3SI_00575"/>
<feature type="transmembrane region" description="Helical" evidence="6">
    <location>
        <begin position="100"/>
        <end position="125"/>
    </location>
</feature>
<keyword evidence="2" id="KW-1003">Cell membrane</keyword>
<dbReference type="InterPro" id="IPR017039">
    <property type="entry name" value="Virul_fac_BrkB"/>
</dbReference>
<evidence type="ECO:0000256" key="6">
    <source>
        <dbReference type="SAM" id="Phobius"/>
    </source>
</evidence>
<dbReference type="GO" id="GO:0005886">
    <property type="term" value="C:plasma membrane"/>
    <property type="evidence" value="ECO:0007669"/>
    <property type="project" value="UniProtKB-SubCell"/>
</dbReference>
<dbReference type="Proteomes" id="UP000005551">
    <property type="component" value="Unassembled WGS sequence"/>
</dbReference>
<gene>
    <name evidence="7" type="ORF">A3SI_00575</name>
</gene>
<evidence type="ECO:0000256" key="3">
    <source>
        <dbReference type="ARBA" id="ARBA00022692"/>
    </source>
</evidence>
<feature type="transmembrane region" description="Helical" evidence="6">
    <location>
        <begin position="251"/>
        <end position="275"/>
    </location>
</feature>
<reference evidence="7 8" key="1">
    <citation type="submission" date="2012-05" db="EMBL/GenBank/DDBJ databases">
        <title>Genome sequence of Nitritalea halalkaliphila LW7.</title>
        <authorList>
            <person name="Jangir P.K."/>
            <person name="Singh A."/>
            <person name="Shivaji S."/>
            <person name="Sharma R."/>
        </authorList>
    </citation>
    <scope>NUCLEOTIDE SEQUENCE [LARGE SCALE GENOMIC DNA]</scope>
    <source>
        <strain evidence="7 8">LW7</strain>
    </source>
</reference>
<feature type="transmembrane region" description="Helical" evidence="6">
    <location>
        <begin position="146"/>
        <end position="173"/>
    </location>
</feature>
<proteinExistence type="predicted"/>
<dbReference type="PIRSF" id="PIRSF035875">
    <property type="entry name" value="RNase_BN"/>
    <property type="match status" value="1"/>
</dbReference>
<dbReference type="EMBL" id="AJYA01000001">
    <property type="protein sequence ID" value="EIM78909.1"/>
    <property type="molecule type" value="Genomic_DNA"/>
</dbReference>
<keyword evidence="5 6" id="KW-0472">Membrane</keyword>
<dbReference type="Pfam" id="PF03631">
    <property type="entry name" value="Virul_fac_BrkB"/>
    <property type="match status" value="1"/>
</dbReference>
<dbReference type="RefSeq" id="WP_009053127.1">
    <property type="nucleotide sequence ID" value="NZ_AJYA01000001.1"/>
</dbReference>
<feature type="transmembrane region" description="Helical" evidence="6">
    <location>
        <begin position="220"/>
        <end position="239"/>
    </location>
</feature>
<protein>
    <submittedName>
        <fullName evidence="7">Ribonuclease BN</fullName>
    </submittedName>
</protein>
<sequence length="326" mass="36239">MAKRVINKIRKLTAVDIIIDSVKDFTSSDSMTFAGSTAFYTIFSLPALLIILLNIGSAFFSESEIREEIVLQVSDLAGEESAATLVSIMDNFELADGSGISSLVAILVLAFSATTVFVSLQGALNHIWHIRPKPQKELLKFVINRLLSFSMVASIGFILLVSLVIDAAVVVLFNYLDAFMDLGFIYLASIVHFVVVQLLLVVVFALMYKILPDAKVRWRDTWMGAFVTMLLFALGKYLISVYMGNSDLGSTYGAAGSLVILLVWVYYSVVIFLFWRPNHLLYRRKSRGKCGSIAAGRTGRSKGNRRGVGGFSRWCVGFKRDNLYRY</sequence>
<dbReference type="PANTHER" id="PTHR30213:SF1">
    <property type="entry name" value="INNER MEMBRANE PROTEIN YHJD"/>
    <property type="match status" value="1"/>
</dbReference>
<evidence type="ECO:0000313" key="7">
    <source>
        <dbReference type="EMBL" id="EIM78909.1"/>
    </source>
</evidence>
<dbReference type="NCBIfam" id="TIGR00765">
    <property type="entry name" value="yihY_not_rbn"/>
    <property type="match status" value="1"/>
</dbReference>
<name>I5CAQ7_9BACT</name>
<keyword evidence="3 6" id="KW-0812">Transmembrane</keyword>
<feature type="transmembrane region" description="Helical" evidence="6">
    <location>
        <begin position="38"/>
        <end position="60"/>
    </location>
</feature>
<keyword evidence="8" id="KW-1185">Reference proteome</keyword>
<dbReference type="AlphaFoldDB" id="I5CAQ7"/>
<keyword evidence="4 6" id="KW-1133">Transmembrane helix</keyword>
<organism evidence="7 8">
    <name type="scientific">Nitritalea halalkaliphila LW7</name>
    <dbReference type="NCBI Taxonomy" id="1189621"/>
    <lineage>
        <taxon>Bacteria</taxon>
        <taxon>Pseudomonadati</taxon>
        <taxon>Bacteroidota</taxon>
        <taxon>Cytophagia</taxon>
        <taxon>Cytophagales</taxon>
        <taxon>Cyclobacteriaceae</taxon>
        <taxon>Nitritalea</taxon>
    </lineage>
</organism>
<evidence type="ECO:0000256" key="2">
    <source>
        <dbReference type="ARBA" id="ARBA00022475"/>
    </source>
</evidence>
<evidence type="ECO:0000256" key="4">
    <source>
        <dbReference type="ARBA" id="ARBA00022989"/>
    </source>
</evidence>
<dbReference type="PANTHER" id="PTHR30213">
    <property type="entry name" value="INNER MEMBRANE PROTEIN YHJD"/>
    <property type="match status" value="1"/>
</dbReference>